<dbReference type="Gramene" id="rna17582">
    <property type="protein sequence ID" value="RHN69150.1"/>
    <property type="gene ID" value="gene17582"/>
</dbReference>
<evidence type="ECO:0000313" key="1">
    <source>
        <dbReference type="EMBL" id="RHN69150.1"/>
    </source>
</evidence>
<dbReference type="AlphaFoldDB" id="A0A396IUQ3"/>
<name>A0A396IUQ3_MEDTR</name>
<dbReference type="Proteomes" id="UP000265566">
    <property type="component" value="Chromosome 3"/>
</dbReference>
<dbReference type="EMBL" id="PSQE01000003">
    <property type="protein sequence ID" value="RHN69150.1"/>
    <property type="molecule type" value="Genomic_DNA"/>
</dbReference>
<accession>A0A396IUQ3</accession>
<comment type="caution">
    <text evidence="1">The sequence shown here is derived from an EMBL/GenBank/DDBJ whole genome shotgun (WGS) entry which is preliminary data.</text>
</comment>
<evidence type="ECO:0000313" key="2">
    <source>
        <dbReference type="Proteomes" id="UP000265566"/>
    </source>
</evidence>
<proteinExistence type="predicted"/>
<sequence>MGEFDESFIWKNIGWRESWSKRKGFGADWTQKYEDWETKYISHKSEVWHGPCWPWHGRATLQMPFAAFALTPSYSILAHNLPRNILGIYLLRF</sequence>
<gene>
    <name evidence="1" type="ORF">MtrunA17_Chr3g0121601</name>
</gene>
<organism evidence="1 2">
    <name type="scientific">Medicago truncatula</name>
    <name type="common">Barrel medic</name>
    <name type="synonym">Medicago tribuloides</name>
    <dbReference type="NCBI Taxonomy" id="3880"/>
    <lineage>
        <taxon>Eukaryota</taxon>
        <taxon>Viridiplantae</taxon>
        <taxon>Streptophyta</taxon>
        <taxon>Embryophyta</taxon>
        <taxon>Tracheophyta</taxon>
        <taxon>Spermatophyta</taxon>
        <taxon>Magnoliopsida</taxon>
        <taxon>eudicotyledons</taxon>
        <taxon>Gunneridae</taxon>
        <taxon>Pentapetalae</taxon>
        <taxon>rosids</taxon>
        <taxon>fabids</taxon>
        <taxon>Fabales</taxon>
        <taxon>Fabaceae</taxon>
        <taxon>Papilionoideae</taxon>
        <taxon>50 kb inversion clade</taxon>
        <taxon>NPAAA clade</taxon>
        <taxon>Hologalegina</taxon>
        <taxon>IRL clade</taxon>
        <taxon>Trifolieae</taxon>
        <taxon>Medicago</taxon>
    </lineage>
</organism>
<protein>
    <submittedName>
        <fullName evidence="1">Uncharacterized protein</fullName>
    </submittedName>
</protein>
<reference evidence="2" key="1">
    <citation type="journal article" date="2018" name="Nat. Plants">
        <title>Whole-genome landscape of Medicago truncatula symbiotic genes.</title>
        <authorList>
            <person name="Pecrix Y."/>
            <person name="Staton S.E."/>
            <person name="Sallet E."/>
            <person name="Lelandais-Briere C."/>
            <person name="Moreau S."/>
            <person name="Carrere S."/>
            <person name="Blein T."/>
            <person name="Jardinaud M.F."/>
            <person name="Latrasse D."/>
            <person name="Zouine M."/>
            <person name="Zahm M."/>
            <person name="Kreplak J."/>
            <person name="Mayjonade B."/>
            <person name="Satge C."/>
            <person name="Perez M."/>
            <person name="Cauet S."/>
            <person name="Marande W."/>
            <person name="Chantry-Darmon C."/>
            <person name="Lopez-Roques C."/>
            <person name="Bouchez O."/>
            <person name="Berard A."/>
            <person name="Debelle F."/>
            <person name="Munos S."/>
            <person name="Bendahmane A."/>
            <person name="Berges H."/>
            <person name="Niebel A."/>
            <person name="Buitink J."/>
            <person name="Frugier F."/>
            <person name="Benhamed M."/>
            <person name="Crespi M."/>
            <person name="Gouzy J."/>
            <person name="Gamas P."/>
        </authorList>
    </citation>
    <scope>NUCLEOTIDE SEQUENCE [LARGE SCALE GENOMIC DNA]</scope>
    <source>
        <strain evidence="2">cv. Jemalong A17</strain>
    </source>
</reference>